<protein>
    <recommendedName>
        <fullName evidence="3">Ead/Ea22-like family protein</fullName>
    </recommendedName>
</protein>
<keyword evidence="1" id="KW-0175">Coiled coil</keyword>
<comment type="caution">
    <text evidence="2">The sequence shown here is derived from an EMBL/GenBank/DDBJ whole genome shotgun (WGS) entry which is preliminary data.</text>
</comment>
<dbReference type="AlphaFoldDB" id="A0A0F9AWB7"/>
<evidence type="ECO:0008006" key="3">
    <source>
        <dbReference type="Google" id="ProtNLM"/>
    </source>
</evidence>
<sequence length="156" mass="17558">MTITINLDTLVERAKHYKVSTPPEHPVHPKICDELTQAITELQEEVADAIKAHDIWEANCRRWQARAETAEKANADITFNLTTEITTLQSQLDAVEKERDEALDLNDGYHKAAREAHNAAIEEASKVVTSSRGYPWHYINGGTINAIADAIRELRQ</sequence>
<feature type="coiled-coil region" evidence="1">
    <location>
        <begin position="32"/>
        <end position="59"/>
    </location>
</feature>
<gene>
    <name evidence="2" type="ORF">LCGC14_2523090</name>
</gene>
<name>A0A0F9AWB7_9ZZZZ</name>
<evidence type="ECO:0000256" key="1">
    <source>
        <dbReference type="SAM" id="Coils"/>
    </source>
</evidence>
<dbReference type="Gene3D" id="1.20.5.340">
    <property type="match status" value="1"/>
</dbReference>
<evidence type="ECO:0000313" key="2">
    <source>
        <dbReference type="EMBL" id="KKL13705.1"/>
    </source>
</evidence>
<accession>A0A0F9AWB7</accession>
<dbReference type="EMBL" id="LAZR01040753">
    <property type="protein sequence ID" value="KKL13705.1"/>
    <property type="molecule type" value="Genomic_DNA"/>
</dbReference>
<reference evidence="2" key="1">
    <citation type="journal article" date="2015" name="Nature">
        <title>Complex archaea that bridge the gap between prokaryotes and eukaryotes.</title>
        <authorList>
            <person name="Spang A."/>
            <person name="Saw J.H."/>
            <person name="Jorgensen S.L."/>
            <person name="Zaremba-Niedzwiedzka K."/>
            <person name="Martijn J."/>
            <person name="Lind A.E."/>
            <person name="van Eijk R."/>
            <person name="Schleper C."/>
            <person name="Guy L."/>
            <person name="Ettema T.J."/>
        </authorList>
    </citation>
    <scope>NUCLEOTIDE SEQUENCE</scope>
</reference>
<organism evidence="2">
    <name type="scientific">marine sediment metagenome</name>
    <dbReference type="NCBI Taxonomy" id="412755"/>
    <lineage>
        <taxon>unclassified sequences</taxon>
        <taxon>metagenomes</taxon>
        <taxon>ecological metagenomes</taxon>
    </lineage>
</organism>
<proteinExistence type="predicted"/>